<evidence type="ECO:0000313" key="3">
    <source>
        <dbReference type="EMBL" id="KAI3436520.1"/>
    </source>
</evidence>
<dbReference type="PANTHER" id="PTHR47318">
    <property type="entry name" value="PEPTIDYL-PROLYL CIS-TRANS ISOMERASE CYP37, CHLOROPLASTIC"/>
    <property type="match status" value="1"/>
</dbReference>
<dbReference type="InterPro" id="IPR044259">
    <property type="entry name" value="CYP37-like"/>
</dbReference>
<comment type="caution">
    <text evidence="3">The sequence shown here is derived from an EMBL/GenBank/DDBJ whole genome shotgun (WGS) entry which is preliminary data.</text>
</comment>
<dbReference type="PROSITE" id="PS50072">
    <property type="entry name" value="CSA_PPIASE_2"/>
    <property type="match status" value="1"/>
</dbReference>
<dbReference type="InterPro" id="IPR023222">
    <property type="entry name" value="PsbQ-like_dom_sf"/>
</dbReference>
<sequence>MAAFPVLYTKSSPSLTHKEGPLSGQDIIRGAYVNTASKDVGIDPNYGKYKSEPVVGNAPIRPPACEGNPQQGQQQLGQLQQHLAAAARQLAKATTCVAAAAVLALGSAAPPPAEAVLNNPRAPVARTADVALRRSIPAFNTDVREVQNRLEAIGFKLRIPQRKPWQSMGDDAAAAAALVANRQLMMVGVLPGDEEKAAALLDDIEAVLVRLARSIEVKDAERTSIRVANSLEGVASLELLQAPGLPYQLPRALAGYPILAGRAVVELTVEKATGEEAFVDQNSGDGPQKQTKLVMVLDGFSAPITAANLAANFQAGVYNGTPLSVSGVSVLAGEAAELEDVDAASVVNAASPADRRSGPPAALPLEMLAAGDFEPVYRSTLDVRSGELPVLPLSIYGAVAMAHLPDYSGSGYVSGTQFFIYKFDRTQAGLAGLSFDEGEFGVVGYIVKGLDAVSKLETGDRIVAVEVVSGLDKITTT</sequence>
<dbReference type="SUPFAM" id="SSF50891">
    <property type="entry name" value="Cyclophilin-like"/>
    <property type="match status" value="1"/>
</dbReference>
<keyword evidence="4" id="KW-1185">Reference proteome</keyword>
<dbReference type="Gene3D" id="1.20.120.290">
    <property type="entry name" value="Oxygen-evolving enhancer protein 3 (PsbQ), four-helix up-down bundle"/>
    <property type="match status" value="1"/>
</dbReference>
<dbReference type="PANTHER" id="PTHR47318:SF1">
    <property type="entry name" value="PEPTIDYL-PROLYL CIS-TRANS ISOMERASE CYP37, CHLOROPLASTIC"/>
    <property type="match status" value="1"/>
</dbReference>
<dbReference type="InterPro" id="IPR048563">
    <property type="entry name" value="CYP38_PsbQ-like"/>
</dbReference>
<dbReference type="InterPro" id="IPR029000">
    <property type="entry name" value="Cyclophilin-like_dom_sf"/>
</dbReference>
<dbReference type="AlphaFoldDB" id="A0A9D4TX59"/>
<feature type="domain" description="PPIase cyclophilin-type" evidence="2">
    <location>
        <begin position="278"/>
        <end position="457"/>
    </location>
</feature>
<reference evidence="3" key="2">
    <citation type="submission" date="2020-11" db="EMBL/GenBank/DDBJ databases">
        <authorList>
            <person name="Cecchin M."/>
            <person name="Marcolungo L."/>
            <person name="Rossato M."/>
            <person name="Girolomoni L."/>
            <person name="Cosentino E."/>
            <person name="Cuine S."/>
            <person name="Li-Beisson Y."/>
            <person name="Delledonne M."/>
            <person name="Ballottari M."/>
        </authorList>
    </citation>
    <scope>NUCLEOTIDE SEQUENCE</scope>
    <source>
        <strain evidence="3">211/11P</strain>
        <tissue evidence="3">Whole cell</tissue>
    </source>
</reference>
<dbReference type="Proteomes" id="UP001055712">
    <property type="component" value="Unassembled WGS sequence"/>
</dbReference>
<dbReference type="Gene3D" id="2.40.100.10">
    <property type="entry name" value="Cyclophilin-like"/>
    <property type="match status" value="1"/>
</dbReference>
<keyword evidence="1" id="KW-0793">Thylakoid</keyword>
<dbReference type="GO" id="GO:0003755">
    <property type="term" value="F:peptidyl-prolyl cis-trans isomerase activity"/>
    <property type="evidence" value="ECO:0007669"/>
    <property type="project" value="InterPro"/>
</dbReference>
<organism evidence="3 4">
    <name type="scientific">Chlorella vulgaris</name>
    <name type="common">Green alga</name>
    <dbReference type="NCBI Taxonomy" id="3077"/>
    <lineage>
        <taxon>Eukaryota</taxon>
        <taxon>Viridiplantae</taxon>
        <taxon>Chlorophyta</taxon>
        <taxon>core chlorophytes</taxon>
        <taxon>Trebouxiophyceae</taxon>
        <taxon>Chlorellales</taxon>
        <taxon>Chlorellaceae</taxon>
        <taxon>Chlorella clade</taxon>
        <taxon>Chlorella</taxon>
    </lineage>
</organism>
<dbReference type="OrthoDB" id="1735926at2759"/>
<reference evidence="3" key="1">
    <citation type="journal article" date="2019" name="Plant J.">
        <title>Chlorella vulgaris genome assembly and annotation reveals the molecular basis for metabolic acclimation to high light conditions.</title>
        <authorList>
            <person name="Cecchin M."/>
            <person name="Marcolungo L."/>
            <person name="Rossato M."/>
            <person name="Girolomoni L."/>
            <person name="Cosentino E."/>
            <person name="Cuine S."/>
            <person name="Li-Beisson Y."/>
            <person name="Delledonne M."/>
            <person name="Ballottari M."/>
        </authorList>
    </citation>
    <scope>NUCLEOTIDE SEQUENCE</scope>
    <source>
        <strain evidence="3">211/11P</strain>
    </source>
</reference>
<proteinExistence type="predicted"/>
<dbReference type="Pfam" id="PF00160">
    <property type="entry name" value="Pro_isomerase"/>
    <property type="match status" value="1"/>
</dbReference>
<dbReference type="InterPro" id="IPR002130">
    <property type="entry name" value="Cyclophilin-type_PPIase_dom"/>
</dbReference>
<evidence type="ECO:0000256" key="1">
    <source>
        <dbReference type="ARBA" id="ARBA00023078"/>
    </source>
</evidence>
<protein>
    <recommendedName>
        <fullName evidence="2">PPIase cyclophilin-type domain-containing protein</fullName>
    </recommendedName>
</protein>
<name>A0A9D4TX59_CHLVU</name>
<evidence type="ECO:0000259" key="2">
    <source>
        <dbReference type="PROSITE" id="PS50072"/>
    </source>
</evidence>
<evidence type="ECO:0000313" key="4">
    <source>
        <dbReference type="Proteomes" id="UP001055712"/>
    </source>
</evidence>
<gene>
    <name evidence="3" type="ORF">D9Q98_005937</name>
</gene>
<dbReference type="EMBL" id="SIDB01000002">
    <property type="protein sequence ID" value="KAI3436520.1"/>
    <property type="molecule type" value="Genomic_DNA"/>
</dbReference>
<dbReference type="Pfam" id="PF21329">
    <property type="entry name" value="CYP38_PsbQ-like"/>
    <property type="match status" value="1"/>
</dbReference>
<accession>A0A9D4TX59</accession>